<dbReference type="EMBL" id="OBEB01000003">
    <property type="protein sequence ID" value="SNY51244.1"/>
    <property type="molecule type" value="Genomic_DNA"/>
</dbReference>
<dbReference type="GO" id="GO:0004252">
    <property type="term" value="F:serine-type endopeptidase activity"/>
    <property type="evidence" value="ECO:0007669"/>
    <property type="project" value="TreeGrafter"/>
</dbReference>
<dbReference type="PANTHER" id="PTHR42776:SF27">
    <property type="entry name" value="DIPEPTIDYL PEPTIDASE FAMILY MEMBER 6"/>
    <property type="match status" value="1"/>
</dbReference>
<feature type="signal peptide" evidence="2">
    <location>
        <begin position="1"/>
        <end position="20"/>
    </location>
</feature>
<gene>
    <name evidence="4" type="ORF">SAMN06297280_1795</name>
</gene>
<dbReference type="Pfam" id="PF00326">
    <property type="entry name" value="Peptidase_S9"/>
    <property type="match status" value="1"/>
</dbReference>
<organism evidence="4 5">
    <name type="scientific">Arsukibacterium tuosuense</name>
    <dbReference type="NCBI Taxonomy" id="1323745"/>
    <lineage>
        <taxon>Bacteria</taxon>
        <taxon>Pseudomonadati</taxon>
        <taxon>Pseudomonadota</taxon>
        <taxon>Gammaproteobacteria</taxon>
        <taxon>Chromatiales</taxon>
        <taxon>Chromatiaceae</taxon>
        <taxon>Arsukibacterium</taxon>
    </lineage>
</organism>
<dbReference type="Gene3D" id="3.40.50.1820">
    <property type="entry name" value="alpha/beta hydrolase"/>
    <property type="match status" value="1"/>
</dbReference>
<reference evidence="5" key="1">
    <citation type="submission" date="2017-09" db="EMBL/GenBank/DDBJ databases">
        <authorList>
            <person name="Varghese N."/>
            <person name="Submissions S."/>
        </authorList>
    </citation>
    <scope>NUCLEOTIDE SEQUENCE [LARGE SCALE GENOMIC DNA]</scope>
    <source>
        <strain evidence="5">CGMCC 1.12461</strain>
    </source>
</reference>
<evidence type="ECO:0000256" key="1">
    <source>
        <dbReference type="ARBA" id="ARBA00022801"/>
    </source>
</evidence>
<evidence type="ECO:0000259" key="3">
    <source>
        <dbReference type="Pfam" id="PF00326"/>
    </source>
</evidence>
<keyword evidence="1" id="KW-0378">Hydrolase</keyword>
<evidence type="ECO:0000256" key="2">
    <source>
        <dbReference type="SAM" id="SignalP"/>
    </source>
</evidence>
<feature type="chain" id="PRO_5012199627" evidence="2">
    <location>
        <begin position="21"/>
        <end position="328"/>
    </location>
</feature>
<feature type="domain" description="Peptidase S9 prolyl oligopeptidase catalytic" evidence="3">
    <location>
        <begin position="126"/>
        <end position="327"/>
    </location>
</feature>
<keyword evidence="2" id="KW-0732">Signal</keyword>
<dbReference type="GO" id="GO:0006508">
    <property type="term" value="P:proteolysis"/>
    <property type="evidence" value="ECO:0007669"/>
    <property type="project" value="InterPro"/>
</dbReference>
<proteinExistence type="predicted"/>
<dbReference type="InterPro" id="IPR001375">
    <property type="entry name" value="Peptidase_S9_cat"/>
</dbReference>
<evidence type="ECO:0000313" key="5">
    <source>
        <dbReference type="Proteomes" id="UP000219353"/>
    </source>
</evidence>
<protein>
    <submittedName>
        <fullName evidence="4">Prolyl oligopeptidase family protein</fullName>
    </submittedName>
</protein>
<dbReference type="Proteomes" id="UP000219353">
    <property type="component" value="Unassembled WGS sequence"/>
</dbReference>
<dbReference type="PANTHER" id="PTHR42776">
    <property type="entry name" value="SERINE PEPTIDASE S9 FAMILY MEMBER"/>
    <property type="match status" value="1"/>
</dbReference>
<dbReference type="AlphaFoldDB" id="A0A285ITD9"/>
<evidence type="ECO:0000313" key="4">
    <source>
        <dbReference type="EMBL" id="SNY51244.1"/>
    </source>
</evidence>
<name>A0A285ITD9_9GAMM</name>
<accession>A0A285ITD9</accession>
<dbReference type="SUPFAM" id="SSF53474">
    <property type="entry name" value="alpha/beta-Hydrolases"/>
    <property type="match status" value="1"/>
</dbReference>
<keyword evidence="5" id="KW-1185">Reference proteome</keyword>
<sequence length="328" mass="37447">MKEMFIIFMCLLMSSANSFASGNSAIQLSHGCSPFESYDEFIDKIGKRNPLIPNFLFKRKFSEDSYINTVEKLKCNIIKYNVDGIEVQGVLIMPKVKPGTKLPVIVYNRGGNGTFGALVFPSILENLTPLALDGFLVIASQYRGHMRTEPEKYGIDEFGGKDVNDVHVLIDLVKKHPNADINNIFMYGVSRGGMMSYMVARERTDIKAMAVHAGNTNLILDLENRPEMEAVYEALIPNYQSEKFTELKKRSVMYWVEKLPKDMPILLHHGDEDDRVHVSNTRQFAEKLVELNHPHKVTLFEGEKHVFSDKSEAYREILNWFRTNSNKT</sequence>
<dbReference type="InterPro" id="IPR029058">
    <property type="entry name" value="AB_hydrolase_fold"/>
</dbReference>